<evidence type="ECO:0000313" key="5">
    <source>
        <dbReference type="Proteomes" id="UP000440367"/>
    </source>
</evidence>
<evidence type="ECO:0000313" key="4">
    <source>
        <dbReference type="EMBL" id="KAE9252724.1"/>
    </source>
</evidence>
<evidence type="ECO:0000313" key="1">
    <source>
        <dbReference type="EMBL" id="KAE9028105.1"/>
    </source>
</evidence>
<reference evidence="7 8" key="1">
    <citation type="submission" date="2018-09" db="EMBL/GenBank/DDBJ databases">
        <title>Genomic investigation of the strawberry pathogen Phytophthora fragariae indicates pathogenicity is determined by transcriptional variation in three key races.</title>
        <authorList>
            <person name="Adams T.M."/>
            <person name="Armitage A.D."/>
            <person name="Sobczyk M.K."/>
            <person name="Bates H.J."/>
            <person name="Dunwell J.M."/>
            <person name="Nellist C.F."/>
            <person name="Harrison R.J."/>
        </authorList>
    </citation>
    <scope>NUCLEOTIDE SEQUENCE [LARGE SCALE GENOMIC DNA]</scope>
    <source>
        <strain evidence="3 5">BC-1</strain>
        <strain evidence="4 8">BC-23</strain>
        <strain evidence="2 6">NOV-5</strain>
        <strain evidence="1 7">SCRP245</strain>
    </source>
</reference>
<dbReference type="Proteomes" id="UP000476176">
    <property type="component" value="Unassembled WGS sequence"/>
</dbReference>
<dbReference type="EMBL" id="QXGD01000441">
    <property type="protein sequence ID" value="KAE9239574.1"/>
    <property type="molecule type" value="Genomic_DNA"/>
</dbReference>
<proteinExistence type="predicted"/>
<organism evidence="1 7">
    <name type="scientific">Phytophthora fragariae</name>
    <dbReference type="NCBI Taxonomy" id="53985"/>
    <lineage>
        <taxon>Eukaryota</taxon>
        <taxon>Sar</taxon>
        <taxon>Stramenopiles</taxon>
        <taxon>Oomycota</taxon>
        <taxon>Peronosporomycetes</taxon>
        <taxon>Peronosporales</taxon>
        <taxon>Peronosporaceae</taxon>
        <taxon>Phytophthora</taxon>
    </lineage>
</organism>
<evidence type="ECO:0000313" key="7">
    <source>
        <dbReference type="Proteomes" id="UP000460718"/>
    </source>
</evidence>
<accession>A0A6A3MF13</accession>
<evidence type="ECO:0000313" key="2">
    <source>
        <dbReference type="EMBL" id="KAE9146921.1"/>
    </source>
</evidence>
<dbReference type="Proteomes" id="UP000440732">
    <property type="component" value="Unassembled WGS sequence"/>
</dbReference>
<gene>
    <name evidence="3" type="ORF">PF002_g10212</name>
    <name evidence="4" type="ORF">PF004_g1848</name>
    <name evidence="2" type="ORF">PF006_g8355</name>
    <name evidence="1" type="ORF">PF011_g1711</name>
</gene>
<dbReference type="EMBL" id="QXGA01000378">
    <property type="protein sequence ID" value="KAE9146921.1"/>
    <property type="molecule type" value="Genomic_DNA"/>
</dbReference>
<evidence type="ECO:0000313" key="3">
    <source>
        <dbReference type="EMBL" id="KAE9239574.1"/>
    </source>
</evidence>
<dbReference type="EMBL" id="QXFW01000049">
    <property type="protein sequence ID" value="KAE9028105.1"/>
    <property type="molecule type" value="Genomic_DNA"/>
</dbReference>
<dbReference type="EMBL" id="QXGC01000048">
    <property type="protein sequence ID" value="KAE9252724.1"/>
    <property type="molecule type" value="Genomic_DNA"/>
</dbReference>
<dbReference type="AlphaFoldDB" id="A0A6A3MF13"/>
<comment type="caution">
    <text evidence="1">The sequence shown here is derived from an EMBL/GenBank/DDBJ whole genome shotgun (WGS) entry which is preliminary data.</text>
</comment>
<name>A0A6A3MF13_9STRA</name>
<protein>
    <submittedName>
        <fullName evidence="1">Uncharacterized protein</fullName>
    </submittedName>
</protein>
<evidence type="ECO:0000313" key="8">
    <source>
        <dbReference type="Proteomes" id="UP000476176"/>
    </source>
</evidence>
<dbReference type="Proteomes" id="UP000440367">
    <property type="component" value="Unassembled WGS sequence"/>
</dbReference>
<dbReference type="Proteomes" id="UP000460718">
    <property type="component" value="Unassembled WGS sequence"/>
</dbReference>
<evidence type="ECO:0000313" key="6">
    <source>
        <dbReference type="Proteomes" id="UP000440732"/>
    </source>
</evidence>
<sequence length="50" mass="5907">MWSYTLRGAGGEWRSRWNATWTFFLGAWRIRPAWSRGVAICFNDDTDHTV</sequence>